<evidence type="ECO:0000256" key="7">
    <source>
        <dbReference type="SAM" id="Phobius"/>
    </source>
</evidence>
<evidence type="ECO:0000256" key="2">
    <source>
        <dbReference type="ARBA" id="ARBA00007531"/>
    </source>
</evidence>
<dbReference type="InterPro" id="IPR008693">
    <property type="entry name" value="MmpS"/>
</dbReference>
<protein>
    <recommendedName>
        <fullName evidence="10">Ig-like domain-containing protein</fullName>
    </recommendedName>
</protein>
<keyword evidence="9" id="KW-1185">Reference proteome</keyword>
<reference evidence="9" key="1">
    <citation type="journal article" date="2019" name="Int. J. Syst. Evol. Microbiol.">
        <title>The Global Catalogue of Microorganisms (GCM) 10K type strain sequencing project: providing services to taxonomists for standard genome sequencing and annotation.</title>
        <authorList>
            <consortium name="The Broad Institute Genomics Platform"/>
            <consortium name="The Broad Institute Genome Sequencing Center for Infectious Disease"/>
            <person name="Wu L."/>
            <person name="Ma J."/>
        </authorList>
    </citation>
    <scope>NUCLEOTIDE SEQUENCE [LARGE SCALE GENOMIC DNA]</scope>
    <source>
        <strain evidence="9">JCM 3296</strain>
    </source>
</reference>
<comment type="similarity">
    <text evidence="2">Belongs to the MmpS family.</text>
</comment>
<evidence type="ECO:0000256" key="1">
    <source>
        <dbReference type="ARBA" id="ARBA00004236"/>
    </source>
</evidence>
<comment type="subcellular location">
    <subcellularLocation>
        <location evidence="1">Cell membrane</location>
    </subcellularLocation>
</comment>
<dbReference type="Proteomes" id="UP000649573">
    <property type="component" value="Unassembled WGS sequence"/>
</dbReference>
<feature type="transmembrane region" description="Helical" evidence="7">
    <location>
        <begin position="78"/>
        <end position="102"/>
    </location>
</feature>
<dbReference type="EMBL" id="BMRE01000010">
    <property type="protein sequence ID" value="GGU35469.1"/>
    <property type="molecule type" value="Genomic_DNA"/>
</dbReference>
<dbReference type="InterPro" id="IPR038468">
    <property type="entry name" value="MmpS_C"/>
</dbReference>
<sequence>MSQQTYQPPVPPHNAVQQQPRNGLGITGFVLGLTGLVFSPIPFVGMIAWPLVVLGLIFSIVGVVRVKKGKATNKWLSIIGIITSVVGLVVCVVWVAVIGSAVNEVNEEVNKVAKVKYEVTGDAKNVDVTYGETLNPKEETAATLPWSKETENKGLVKGGMLTVTAGEDGGTVTCKITVDGQVVSTKTDKGPFASVVCTGV</sequence>
<organism evidence="8 9">
    <name type="scientific">Lentzea flava</name>
    <dbReference type="NCBI Taxonomy" id="103732"/>
    <lineage>
        <taxon>Bacteria</taxon>
        <taxon>Bacillati</taxon>
        <taxon>Actinomycetota</taxon>
        <taxon>Actinomycetes</taxon>
        <taxon>Pseudonocardiales</taxon>
        <taxon>Pseudonocardiaceae</taxon>
        <taxon>Lentzea</taxon>
    </lineage>
</organism>
<accession>A0ABQ2UHJ9</accession>
<evidence type="ECO:0000256" key="6">
    <source>
        <dbReference type="ARBA" id="ARBA00023136"/>
    </source>
</evidence>
<evidence type="ECO:0000313" key="9">
    <source>
        <dbReference type="Proteomes" id="UP000649573"/>
    </source>
</evidence>
<name>A0ABQ2UHJ9_9PSEU</name>
<evidence type="ECO:0000256" key="5">
    <source>
        <dbReference type="ARBA" id="ARBA00022989"/>
    </source>
</evidence>
<dbReference type="Pfam" id="PF05423">
    <property type="entry name" value="Mycobact_memb"/>
    <property type="match status" value="1"/>
</dbReference>
<evidence type="ECO:0000313" key="8">
    <source>
        <dbReference type="EMBL" id="GGU35469.1"/>
    </source>
</evidence>
<dbReference type="RefSeq" id="WP_229812561.1">
    <property type="nucleotide sequence ID" value="NZ_BMRE01000010.1"/>
</dbReference>
<evidence type="ECO:0008006" key="10">
    <source>
        <dbReference type="Google" id="ProtNLM"/>
    </source>
</evidence>
<evidence type="ECO:0000256" key="3">
    <source>
        <dbReference type="ARBA" id="ARBA00022475"/>
    </source>
</evidence>
<gene>
    <name evidence="8" type="ORF">GCM10010178_29580</name>
</gene>
<keyword evidence="3" id="KW-1003">Cell membrane</keyword>
<keyword evidence="5 7" id="KW-1133">Transmembrane helix</keyword>
<keyword evidence="6 7" id="KW-0472">Membrane</keyword>
<feature type="transmembrane region" description="Helical" evidence="7">
    <location>
        <begin position="23"/>
        <end position="41"/>
    </location>
</feature>
<evidence type="ECO:0000256" key="4">
    <source>
        <dbReference type="ARBA" id="ARBA00022692"/>
    </source>
</evidence>
<dbReference type="Gene3D" id="2.60.40.2880">
    <property type="entry name" value="MmpS1-5, C-terminal soluble domain"/>
    <property type="match status" value="1"/>
</dbReference>
<comment type="caution">
    <text evidence="8">The sequence shown here is derived from an EMBL/GenBank/DDBJ whole genome shotgun (WGS) entry which is preliminary data.</text>
</comment>
<proteinExistence type="inferred from homology"/>
<feature type="transmembrane region" description="Helical" evidence="7">
    <location>
        <begin position="47"/>
        <end position="66"/>
    </location>
</feature>
<keyword evidence="4 7" id="KW-0812">Transmembrane</keyword>